<feature type="region of interest" description="Disordered" evidence="2">
    <location>
        <begin position="1"/>
        <end position="23"/>
    </location>
</feature>
<dbReference type="PROSITE" id="PS50975">
    <property type="entry name" value="ATP_GRASP"/>
    <property type="match status" value="1"/>
</dbReference>
<name>A0A8J3W388_9ACTN</name>
<keyword evidence="1" id="KW-0547">Nucleotide-binding</keyword>
<evidence type="ECO:0000256" key="1">
    <source>
        <dbReference type="PROSITE-ProRule" id="PRU00409"/>
    </source>
</evidence>
<protein>
    <submittedName>
        <fullName evidence="4">ATP-grasp domain-containing protein</fullName>
    </submittedName>
</protein>
<feature type="compositionally biased region" description="Polar residues" evidence="2">
    <location>
        <begin position="1"/>
        <end position="14"/>
    </location>
</feature>
<dbReference type="GO" id="GO:0005524">
    <property type="term" value="F:ATP binding"/>
    <property type="evidence" value="ECO:0007669"/>
    <property type="project" value="UniProtKB-UniRule"/>
</dbReference>
<evidence type="ECO:0000256" key="2">
    <source>
        <dbReference type="SAM" id="MobiDB-lite"/>
    </source>
</evidence>
<dbReference type="GO" id="GO:0046872">
    <property type="term" value="F:metal ion binding"/>
    <property type="evidence" value="ECO:0007669"/>
    <property type="project" value="InterPro"/>
</dbReference>
<sequence>MFNSVKNPTKNGTPYDTRPAPRLDTGTPALLLRLDDNVLHHGTLAAIRSLGRAGVEVHAVLEGPHAPASRSRHLARMHVLPGGPGALTAALTAIAARIGRRALLIPMDDAGAIFAAEHAAALRPSFLLPEQPPALPRQLADKAALARLCTAFGVAQPETHVVRAGDDAARAVARLGLPLMAKWAKPWLLPPGSGLRSTMPVRTRGEAARTLEQASGHGSELLFQRFVPAAPGSDWFFQGYFGADSACLIGGAGRKERAYPPGAGLTTLGRWLPNPRVEAVARGIASALGYRGVLDLDFRHDAATDTYYLLDFNPRLGAQFRLFTDGNRLDLVRALHLDLTGRPVPAGRPSHGRTYLVENYDAFPAFHDRRAKELTCAAWMRSVRDADEFAWFSPDDLKPFAAMTRQILKRGFTRLARRRPNSSAQPR</sequence>
<feature type="domain" description="ATP-grasp" evidence="3">
    <location>
        <begin position="146"/>
        <end position="340"/>
    </location>
</feature>
<comment type="caution">
    <text evidence="4">The sequence shown here is derived from an EMBL/GenBank/DDBJ whole genome shotgun (WGS) entry which is preliminary data.</text>
</comment>
<dbReference type="RefSeq" id="WP_239315888.1">
    <property type="nucleotide sequence ID" value="NZ_BOOH01000009.1"/>
</dbReference>
<dbReference type="SUPFAM" id="SSF56059">
    <property type="entry name" value="Glutathione synthetase ATP-binding domain-like"/>
    <property type="match status" value="1"/>
</dbReference>
<organism evidence="4 5">
    <name type="scientific">Planobispora longispora</name>
    <dbReference type="NCBI Taxonomy" id="28887"/>
    <lineage>
        <taxon>Bacteria</taxon>
        <taxon>Bacillati</taxon>
        <taxon>Actinomycetota</taxon>
        <taxon>Actinomycetes</taxon>
        <taxon>Streptosporangiales</taxon>
        <taxon>Streptosporangiaceae</taxon>
        <taxon>Planobispora</taxon>
    </lineage>
</organism>
<accession>A0A8J3W388</accession>
<keyword evidence="5" id="KW-1185">Reference proteome</keyword>
<keyword evidence="1" id="KW-0067">ATP-binding</keyword>
<dbReference type="EMBL" id="BOOH01000009">
    <property type="protein sequence ID" value="GIH74552.1"/>
    <property type="molecule type" value="Genomic_DNA"/>
</dbReference>
<gene>
    <name evidence="4" type="ORF">Plo01_09810</name>
</gene>
<dbReference type="Proteomes" id="UP000616724">
    <property type="component" value="Unassembled WGS sequence"/>
</dbReference>
<evidence type="ECO:0000313" key="4">
    <source>
        <dbReference type="EMBL" id="GIH74552.1"/>
    </source>
</evidence>
<reference evidence="4 5" key="1">
    <citation type="submission" date="2021-01" db="EMBL/GenBank/DDBJ databases">
        <title>Whole genome shotgun sequence of Planobispora longispora NBRC 13918.</title>
        <authorList>
            <person name="Komaki H."/>
            <person name="Tamura T."/>
        </authorList>
    </citation>
    <scope>NUCLEOTIDE SEQUENCE [LARGE SCALE GENOMIC DNA]</scope>
    <source>
        <strain evidence="4 5">NBRC 13918</strain>
    </source>
</reference>
<dbReference type="AlphaFoldDB" id="A0A8J3W388"/>
<evidence type="ECO:0000313" key="5">
    <source>
        <dbReference type="Proteomes" id="UP000616724"/>
    </source>
</evidence>
<proteinExistence type="predicted"/>
<dbReference type="Gene3D" id="3.30.470.20">
    <property type="entry name" value="ATP-grasp fold, B domain"/>
    <property type="match status" value="1"/>
</dbReference>
<dbReference type="InterPro" id="IPR011761">
    <property type="entry name" value="ATP-grasp"/>
</dbReference>
<evidence type="ECO:0000259" key="3">
    <source>
        <dbReference type="PROSITE" id="PS50975"/>
    </source>
</evidence>